<evidence type="ECO:0000313" key="2">
    <source>
        <dbReference type="Proteomes" id="UP001265259"/>
    </source>
</evidence>
<proteinExistence type="predicted"/>
<sequence length="120" mass="13358">MSDFVASVQYNDLKGTVAADRSDTESMAQYLVGEGLAADDERVIGYRISFNGNHGNEYEPSVLVYLQKGSFDDPDKVVRAVDIEMTGPKFFSFFKRFSLVLMQDGIDLSNVTVDGPHYDD</sequence>
<protein>
    <submittedName>
        <fullName evidence="1">Uncharacterized protein</fullName>
    </submittedName>
</protein>
<evidence type="ECO:0000313" key="1">
    <source>
        <dbReference type="EMBL" id="MDT0684614.1"/>
    </source>
</evidence>
<name>A0ABU3DM57_9RHOB</name>
<accession>A0ABU3DM57</accession>
<dbReference type="Proteomes" id="UP001265259">
    <property type="component" value="Unassembled WGS sequence"/>
</dbReference>
<dbReference type="RefSeq" id="WP_311694279.1">
    <property type="nucleotide sequence ID" value="NZ_JAVRHL010000007.1"/>
</dbReference>
<reference evidence="1 2" key="1">
    <citation type="submission" date="2023-09" db="EMBL/GenBank/DDBJ databases">
        <authorList>
            <person name="Rey-Velasco X."/>
        </authorList>
    </citation>
    <scope>NUCLEOTIDE SEQUENCE [LARGE SCALE GENOMIC DNA]</scope>
    <source>
        <strain evidence="1 2">F158</strain>
    </source>
</reference>
<gene>
    <name evidence="1" type="ORF">RM543_18285</name>
</gene>
<comment type="caution">
    <text evidence="1">The sequence shown here is derived from an EMBL/GenBank/DDBJ whole genome shotgun (WGS) entry which is preliminary data.</text>
</comment>
<keyword evidence="2" id="KW-1185">Reference proteome</keyword>
<dbReference type="EMBL" id="JAVRHL010000007">
    <property type="protein sequence ID" value="MDT0684614.1"/>
    <property type="molecule type" value="Genomic_DNA"/>
</dbReference>
<organism evidence="1 2">
    <name type="scientific">Tropicimonas omnivorans</name>
    <dbReference type="NCBI Taxonomy" id="3075590"/>
    <lineage>
        <taxon>Bacteria</taxon>
        <taxon>Pseudomonadati</taxon>
        <taxon>Pseudomonadota</taxon>
        <taxon>Alphaproteobacteria</taxon>
        <taxon>Rhodobacterales</taxon>
        <taxon>Roseobacteraceae</taxon>
        <taxon>Tropicimonas</taxon>
    </lineage>
</organism>